<comment type="caution">
    <text evidence="6">The sequence shown here is derived from an EMBL/GenBank/DDBJ whole genome shotgun (WGS) entry which is preliminary data.</text>
</comment>
<dbReference type="SUPFAM" id="SSF46689">
    <property type="entry name" value="Homeodomain-like"/>
    <property type="match status" value="1"/>
</dbReference>
<sequence length="343" mass="37242">MSVEEIGQWAELTALALVTTRIKAVEAGQPFTARLRTMQLGAFQLSELSYGALVSQRTPRLIRQSDPELFQIVVTASGRQRIDQARNTAVLGSGEMVLYDSSRPFDAHAEDSPAGTRARGIMLQFPKTMMPLPARRLDRLLAVPLSAHQGPGRLLAQFLSAAITEYPACTPSDAARLGTTAVDLVTAVVSHHLDAESQLPAASQQRLLHARATSFIDAHLSSPDLTPSAVAAAHHVSLRYIQRVFQQHGTTVSEEIRRKRLHRCARDLADPGLRHHTIRAIATRWGFPRPAEFSRAFRAATGTSPSHYRAHHLPPTVDESAMVSGGSSPHRASGPTHVSPAGQ</sequence>
<evidence type="ECO:0000256" key="4">
    <source>
        <dbReference type="SAM" id="MobiDB-lite"/>
    </source>
</evidence>
<evidence type="ECO:0000313" key="7">
    <source>
        <dbReference type="Proteomes" id="UP001596156"/>
    </source>
</evidence>
<gene>
    <name evidence="6" type="ORF">ACFPN6_22745</name>
</gene>
<feature type="region of interest" description="Disordered" evidence="4">
    <location>
        <begin position="303"/>
        <end position="343"/>
    </location>
</feature>
<evidence type="ECO:0000256" key="3">
    <source>
        <dbReference type="ARBA" id="ARBA00023163"/>
    </source>
</evidence>
<keyword evidence="1" id="KW-0805">Transcription regulation</keyword>
<evidence type="ECO:0000256" key="2">
    <source>
        <dbReference type="ARBA" id="ARBA00023125"/>
    </source>
</evidence>
<dbReference type="InterPro" id="IPR009057">
    <property type="entry name" value="Homeodomain-like_sf"/>
</dbReference>
<evidence type="ECO:0000313" key="6">
    <source>
        <dbReference type="EMBL" id="MFC5227358.1"/>
    </source>
</evidence>
<dbReference type="Gene3D" id="1.10.10.60">
    <property type="entry name" value="Homeodomain-like"/>
    <property type="match status" value="1"/>
</dbReference>
<feature type="domain" description="HTH araC/xylS-type" evidence="5">
    <location>
        <begin position="210"/>
        <end position="311"/>
    </location>
</feature>
<name>A0ABW0DB60_STRFI</name>
<dbReference type="EMBL" id="JBHSKL010000029">
    <property type="protein sequence ID" value="MFC5227358.1"/>
    <property type="molecule type" value="Genomic_DNA"/>
</dbReference>
<keyword evidence="3" id="KW-0804">Transcription</keyword>
<protein>
    <submittedName>
        <fullName evidence="6">Helix-turn-helix domain-containing protein</fullName>
    </submittedName>
</protein>
<keyword evidence="2" id="KW-0238">DNA-binding</keyword>
<dbReference type="SMART" id="SM00342">
    <property type="entry name" value="HTH_ARAC"/>
    <property type="match status" value="1"/>
</dbReference>
<dbReference type="PANTHER" id="PTHR46796:SF6">
    <property type="entry name" value="ARAC SUBFAMILY"/>
    <property type="match status" value="1"/>
</dbReference>
<dbReference type="Pfam" id="PF12833">
    <property type="entry name" value="HTH_18"/>
    <property type="match status" value="1"/>
</dbReference>
<dbReference type="RefSeq" id="WP_344645883.1">
    <property type="nucleotide sequence ID" value="NZ_BAAASS010000021.1"/>
</dbReference>
<dbReference type="PROSITE" id="PS01124">
    <property type="entry name" value="HTH_ARAC_FAMILY_2"/>
    <property type="match status" value="1"/>
</dbReference>
<dbReference type="InterPro" id="IPR035418">
    <property type="entry name" value="AraC-bd_2"/>
</dbReference>
<evidence type="ECO:0000259" key="5">
    <source>
        <dbReference type="PROSITE" id="PS01124"/>
    </source>
</evidence>
<keyword evidence="7" id="KW-1185">Reference proteome</keyword>
<reference evidence="7" key="1">
    <citation type="journal article" date="2019" name="Int. J. Syst. Evol. Microbiol.">
        <title>The Global Catalogue of Microorganisms (GCM) 10K type strain sequencing project: providing services to taxonomists for standard genome sequencing and annotation.</title>
        <authorList>
            <consortium name="The Broad Institute Genomics Platform"/>
            <consortium name="The Broad Institute Genome Sequencing Center for Infectious Disease"/>
            <person name="Wu L."/>
            <person name="Ma J."/>
        </authorList>
    </citation>
    <scope>NUCLEOTIDE SEQUENCE [LARGE SCALE GENOMIC DNA]</scope>
    <source>
        <strain evidence="7">CCM 8479</strain>
    </source>
</reference>
<dbReference type="InterPro" id="IPR050204">
    <property type="entry name" value="AraC_XylS_family_regulators"/>
</dbReference>
<proteinExistence type="predicted"/>
<dbReference type="PANTHER" id="PTHR46796">
    <property type="entry name" value="HTH-TYPE TRANSCRIPTIONAL ACTIVATOR RHAS-RELATED"/>
    <property type="match status" value="1"/>
</dbReference>
<dbReference type="Proteomes" id="UP001596156">
    <property type="component" value="Unassembled WGS sequence"/>
</dbReference>
<accession>A0ABW0DB60</accession>
<dbReference type="Pfam" id="PF14525">
    <property type="entry name" value="AraC_binding_2"/>
    <property type="match status" value="1"/>
</dbReference>
<dbReference type="InterPro" id="IPR018060">
    <property type="entry name" value="HTH_AraC"/>
</dbReference>
<organism evidence="6 7">
    <name type="scientific">Streptomyces fimbriatus</name>
    <dbReference type="NCBI Taxonomy" id="68197"/>
    <lineage>
        <taxon>Bacteria</taxon>
        <taxon>Bacillati</taxon>
        <taxon>Actinomycetota</taxon>
        <taxon>Actinomycetes</taxon>
        <taxon>Kitasatosporales</taxon>
        <taxon>Streptomycetaceae</taxon>
        <taxon>Streptomyces</taxon>
    </lineage>
</organism>
<evidence type="ECO:0000256" key="1">
    <source>
        <dbReference type="ARBA" id="ARBA00023015"/>
    </source>
</evidence>